<keyword evidence="1" id="KW-0472">Membrane</keyword>
<proteinExistence type="predicted"/>
<protein>
    <recommendedName>
        <fullName evidence="4">Response regulator receiver protein</fullName>
    </recommendedName>
</protein>
<evidence type="ECO:0008006" key="4">
    <source>
        <dbReference type="Google" id="ProtNLM"/>
    </source>
</evidence>
<reference evidence="2 3" key="1">
    <citation type="submission" date="2009-08" db="EMBL/GenBank/DDBJ databases">
        <title>The draft genome of Rhodobacter sp. SW2.</title>
        <authorList>
            <consortium name="US DOE Joint Genome Institute (JGI-PGF)"/>
            <person name="Lucas S."/>
            <person name="Copeland A."/>
            <person name="Lapidus A."/>
            <person name="Glavina del Rio T."/>
            <person name="Tice H."/>
            <person name="Bruce D."/>
            <person name="Goodwin L."/>
            <person name="Pitluck S."/>
            <person name="Larimer F."/>
            <person name="Land M.L."/>
            <person name="Hauser L."/>
            <person name="Emerson D."/>
        </authorList>
    </citation>
    <scope>NUCLEOTIDE SEQUENCE [LARGE SCALE GENOMIC DNA]</scope>
    <source>
        <strain evidence="2 3">SW2</strain>
    </source>
</reference>
<keyword evidence="1" id="KW-0812">Transmembrane</keyword>
<name>C8RY29_9RHOB</name>
<evidence type="ECO:0000313" key="2">
    <source>
        <dbReference type="EMBL" id="EEW26427.1"/>
    </source>
</evidence>
<dbReference type="RefSeq" id="WP_008028109.1">
    <property type="nucleotide sequence ID" value="NZ_ACYY01000003.1"/>
</dbReference>
<dbReference type="OrthoDB" id="7871366at2"/>
<comment type="caution">
    <text evidence="2">The sequence shown here is derived from an EMBL/GenBank/DDBJ whole genome shotgun (WGS) entry which is preliminary data.</text>
</comment>
<dbReference type="EMBL" id="ACYY01000003">
    <property type="protein sequence ID" value="EEW26427.1"/>
    <property type="molecule type" value="Genomic_DNA"/>
</dbReference>
<organism evidence="2 3">
    <name type="scientific">Rhodobacter ferrooxidans</name>
    <dbReference type="NCBI Taxonomy" id="371731"/>
    <lineage>
        <taxon>Bacteria</taxon>
        <taxon>Pseudomonadati</taxon>
        <taxon>Pseudomonadota</taxon>
        <taxon>Alphaproteobacteria</taxon>
        <taxon>Rhodobacterales</taxon>
        <taxon>Rhodobacter group</taxon>
        <taxon>Rhodobacter</taxon>
    </lineage>
</organism>
<dbReference type="AlphaFoldDB" id="C8RY29"/>
<keyword evidence="1" id="KW-1133">Transmembrane helix</keyword>
<evidence type="ECO:0000256" key="1">
    <source>
        <dbReference type="SAM" id="Phobius"/>
    </source>
</evidence>
<keyword evidence="3" id="KW-1185">Reference proteome</keyword>
<gene>
    <name evidence="2" type="ORF">Rsw2DRAFT_0707</name>
</gene>
<evidence type="ECO:0000313" key="3">
    <source>
        <dbReference type="Proteomes" id="UP000010121"/>
    </source>
</evidence>
<dbReference type="Proteomes" id="UP000010121">
    <property type="component" value="Unassembled WGS sequence"/>
</dbReference>
<feature type="transmembrane region" description="Helical" evidence="1">
    <location>
        <begin position="81"/>
        <end position="102"/>
    </location>
</feature>
<accession>C8RY29</accession>
<sequence>MSASSVLSSGKTSGQNPQLPMAQVFLLVDAPEALALIDMRVPRPSVVMASFGALDHEILTQVNPDCIVLPLLHPGIDIEQALLVLAALGFGGCICALCPALPNRRMVESELRAFAPGLDVRLIELPEAAV</sequence>